<gene>
    <name evidence="3" type="ORF">BLA24_15785</name>
</gene>
<organism evidence="3 4">
    <name type="scientific">Streptomyces cinnamoneus</name>
    <name type="common">Streptoverticillium cinnamoneum</name>
    <dbReference type="NCBI Taxonomy" id="53446"/>
    <lineage>
        <taxon>Bacteria</taxon>
        <taxon>Bacillati</taxon>
        <taxon>Actinomycetota</taxon>
        <taxon>Actinomycetes</taxon>
        <taxon>Kitasatosporales</taxon>
        <taxon>Streptomycetaceae</taxon>
        <taxon>Streptomyces</taxon>
        <taxon>Streptomyces cinnamoneus group</taxon>
    </lineage>
</organism>
<feature type="signal peptide" evidence="1">
    <location>
        <begin position="1"/>
        <end position="24"/>
    </location>
</feature>
<dbReference type="Proteomes" id="UP000222531">
    <property type="component" value="Unassembled WGS sequence"/>
</dbReference>
<dbReference type="Pfam" id="PF19816">
    <property type="entry name" value="DUF6299"/>
    <property type="match status" value="1"/>
</dbReference>
<comment type="caution">
    <text evidence="3">The sequence shown here is derived from an EMBL/GenBank/DDBJ whole genome shotgun (WGS) entry which is preliminary data.</text>
</comment>
<evidence type="ECO:0000259" key="2">
    <source>
        <dbReference type="Pfam" id="PF19816"/>
    </source>
</evidence>
<evidence type="ECO:0000313" key="4">
    <source>
        <dbReference type="Proteomes" id="UP000222531"/>
    </source>
</evidence>
<protein>
    <recommendedName>
        <fullName evidence="2">DUF6299 domain-containing protein</fullName>
    </recommendedName>
</protein>
<evidence type="ECO:0000256" key="1">
    <source>
        <dbReference type="SAM" id="SignalP"/>
    </source>
</evidence>
<proteinExistence type="predicted"/>
<evidence type="ECO:0000313" key="3">
    <source>
        <dbReference type="EMBL" id="PHQ51215.1"/>
    </source>
</evidence>
<dbReference type="OrthoDB" id="3873198at2"/>
<feature type="domain" description="DUF6299" evidence="2">
    <location>
        <begin position="32"/>
        <end position="144"/>
    </location>
</feature>
<feature type="chain" id="PRO_5044380989" description="DUF6299 domain-containing protein" evidence="1">
    <location>
        <begin position="25"/>
        <end position="147"/>
    </location>
</feature>
<dbReference type="AlphaFoldDB" id="A0A2G1XJ12"/>
<reference evidence="3 4" key="1">
    <citation type="journal article" date="2017" name="Biochemistry">
        <title>Identification of the Biosynthetic Pathway for the Antibiotic Bicyclomycin.</title>
        <authorList>
            <person name="Patteson J."/>
            <person name="Cai W."/>
            <person name="Johnson R.A."/>
            <person name="Santa Maria K."/>
            <person name="Li B."/>
        </authorList>
    </citation>
    <scope>NUCLEOTIDE SEQUENCE [LARGE SCALE GENOMIC DNA]</scope>
    <source>
        <strain evidence="3 4">ATCC 21532</strain>
    </source>
</reference>
<dbReference type="RefSeq" id="WP_099199584.1">
    <property type="nucleotide sequence ID" value="NZ_NHZO01000147.1"/>
</dbReference>
<accession>A0A2G1XJ12</accession>
<dbReference type="InterPro" id="IPR046266">
    <property type="entry name" value="DUF6299"/>
</dbReference>
<sequence>MRIKDALGAAATAAALTAATVALAPGAAGVPGNALTLDQTGAIDHDGTITLTGTYRCAVPRGSGTVFIGSNVVANGRSDGIGGSTATCDGRTHRWRNTARPHEVTYRPGPVRADAVLMQIRRDRGGIPLPRFLSVAGVRTITLVARP</sequence>
<name>A0A2G1XJ12_STRCJ</name>
<keyword evidence="4" id="KW-1185">Reference proteome</keyword>
<keyword evidence="1" id="KW-0732">Signal</keyword>
<dbReference type="EMBL" id="NHZO01000147">
    <property type="protein sequence ID" value="PHQ51215.1"/>
    <property type="molecule type" value="Genomic_DNA"/>
</dbReference>